<evidence type="ECO:0000313" key="1">
    <source>
        <dbReference type="EMBL" id="CAF2215644.1"/>
    </source>
</evidence>
<dbReference type="EMBL" id="HG994362">
    <property type="protein sequence ID" value="CAF2215644.1"/>
    <property type="molecule type" value="Genomic_DNA"/>
</dbReference>
<dbReference type="AlphaFoldDB" id="A0A816ZMT8"/>
<protein>
    <submittedName>
        <fullName evidence="1">(rape) hypothetical protein</fullName>
    </submittedName>
</protein>
<organism evidence="1">
    <name type="scientific">Brassica napus</name>
    <name type="common">Rape</name>
    <dbReference type="NCBI Taxonomy" id="3708"/>
    <lineage>
        <taxon>Eukaryota</taxon>
        <taxon>Viridiplantae</taxon>
        <taxon>Streptophyta</taxon>
        <taxon>Embryophyta</taxon>
        <taxon>Tracheophyta</taxon>
        <taxon>Spermatophyta</taxon>
        <taxon>Magnoliopsida</taxon>
        <taxon>eudicotyledons</taxon>
        <taxon>Gunneridae</taxon>
        <taxon>Pentapetalae</taxon>
        <taxon>rosids</taxon>
        <taxon>malvids</taxon>
        <taxon>Brassicales</taxon>
        <taxon>Brassicaceae</taxon>
        <taxon>Brassiceae</taxon>
        <taxon>Brassica</taxon>
    </lineage>
</organism>
<proteinExistence type="predicted"/>
<gene>
    <name evidence="1" type="ORF">DARMORV10_A08P02980.1</name>
</gene>
<name>A0A816ZMT8_BRANA</name>
<reference evidence="1" key="1">
    <citation type="submission" date="2021-01" db="EMBL/GenBank/DDBJ databases">
        <authorList>
            <consortium name="Genoscope - CEA"/>
            <person name="William W."/>
        </authorList>
    </citation>
    <scope>NUCLEOTIDE SEQUENCE</scope>
</reference>
<dbReference type="Proteomes" id="UP001295469">
    <property type="component" value="Chromosome A08"/>
</dbReference>
<sequence>MPTITTSFVYNRQTDVFFRLASSDSEVKLGILCSFGLGPYTGPII</sequence>
<accession>A0A816ZMT8</accession>